<dbReference type="Gene3D" id="1.10.340.30">
    <property type="entry name" value="Hypothetical protein, domain 2"/>
    <property type="match status" value="1"/>
</dbReference>
<comment type="caution">
    <text evidence="6">The sequence shown here is derived from an EMBL/GenBank/DDBJ whole genome shotgun (WGS) entry which is preliminary data.</text>
</comment>
<comment type="catalytic activity">
    <reaction evidence="1">
        <text>Hydrolysis of alkylated DNA, releasing 3-methyladenine, 3-methylguanine, 7-methylguanine and 7-methyladenine.</text>
        <dbReference type="EC" id="3.2.2.21"/>
    </reaction>
</comment>
<dbReference type="InterPro" id="IPR003265">
    <property type="entry name" value="HhH-GPD_domain"/>
</dbReference>
<sequence>MKGQGGMRRIDTLSDIEAGLEALVLADTRLADIRSRSHAVPLRRSEPGGFESLASIIVAQQVSTASAAAIWARLKQAIDPLTPEAYIAGGGEEAWRFAGLSRPKQRTLLAVSEALARDGLDLHGLCELPAGGEAIAALTAIKGIGPWTAEVYLLFAAGHPDVFPAGDVALQTAVGHAFAHETRPDAVALRKLAEDWAPWRGVAARLFWAYYAAIKGREAAPLL</sequence>
<evidence type="ECO:0000259" key="5">
    <source>
        <dbReference type="SMART" id="SM00478"/>
    </source>
</evidence>
<evidence type="ECO:0000313" key="6">
    <source>
        <dbReference type="EMBL" id="ERM02839.1"/>
    </source>
</evidence>
<dbReference type="Gene3D" id="1.10.1670.40">
    <property type="match status" value="1"/>
</dbReference>
<reference evidence="6 7" key="1">
    <citation type="journal article" date="2014" name="FEMS Microbiol. Lett.">
        <title>Genome sequencing analysis reveals virulence-related gene content of Ochrobactrum intermedium strain 229E, a urease-positive strain isolated from the human gastric niche.</title>
        <authorList>
            <person name="Kulkarni G.J."/>
            <person name="Shetty S."/>
            <person name="Dharne M.S."/>
            <person name="Shouche Y.S."/>
        </authorList>
    </citation>
    <scope>NUCLEOTIDE SEQUENCE [LARGE SCALE GENOMIC DNA]</scope>
    <source>
        <strain evidence="6 7">229E</strain>
    </source>
</reference>
<dbReference type="GO" id="GO:0005737">
    <property type="term" value="C:cytoplasm"/>
    <property type="evidence" value="ECO:0007669"/>
    <property type="project" value="TreeGrafter"/>
</dbReference>
<dbReference type="GO" id="GO:0006307">
    <property type="term" value="P:DNA alkylation repair"/>
    <property type="evidence" value="ECO:0007669"/>
    <property type="project" value="TreeGrafter"/>
</dbReference>
<keyword evidence="3" id="KW-0227">DNA damage</keyword>
<proteinExistence type="predicted"/>
<dbReference type="GO" id="GO:0043916">
    <property type="term" value="F:DNA-7-methylguanine glycosylase activity"/>
    <property type="evidence" value="ECO:0007669"/>
    <property type="project" value="TreeGrafter"/>
</dbReference>
<dbReference type="EMBL" id="ASXJ01000057">
    <property type="protein sequence ID" value="ERM02839.1"/>
    <property type="molecule type" value="Genomic_DNA"/>
</dbReference>
<dbReference type="InterPro" id="IPR051912">
    <property type="entry name" value="Alkylbase_DNA_Glycosylase/TA"/>
</dbReference>
<organism evidence="6 7">
    <name type="scientific">Brucella intermedia 229E</name>
    <dbReference type="NCBI Taxonomy" id="1337887"/>
    <lineage>
        <taxon>Bacteria</taxon>
        <taxon>Pseudomonadati</taxon>
        <taxon>Pseudomonadota</taxon>
        <taxon>Alphaproteobacteria</taxon>
        <taxon>Hyphomicrobiales</taxon>
        <taxon>Brucellaceae</taxon>
        <taxon>Brucella/Ochrobactrum group</taxon>
        <taxon>Brucella</taxon>
    </lineage>
</organism>
<evidence type="ECO:0000256" key="4">
    <source>
        <dbReference type="ARBA" id="ARBA00023204"/>
    </source>
</evidence>
<dbReference type="SMART" id="SM00478">
    <property type="entry name" value="ENDO3c"/>
    <property type="match status" value="1"/>
</dbReference>
<evidence type="ECO:0000256" key="2">
    <source>
        <dbReference type="ARBA" id="ARBA00012000"/>
    </source>
</evidence>
<dbReference type="SUPFAM" id="SSF48150">
    <property type="entry name" value="DNA-glycosylase"/>
    <property type="match status" value="1"/>
</dbReference>
<dbReference type="Pfam" id="PF00730">
    <property type="entry name" value="HhH-GPD"/>
    <property type="match status" value="1"/>
</dbReference>
<dbReference type="AlphaFoldDB" id="U4VEX2"/>
<dbReference type="PANTHER" id="PTHR43003:SF13">
    <property type="entry name" value="DNA-3-METHYLADENINE GLYCOSYLASE 2"/>
    <property type="match status" value="1"/>
</dbReference>
<accession>U4VEX2</accession>
<evidence type="ECO:0000256" key="1">
    <source>
        <dbReference type="ARBA" id="ARBA00000086"/>
    </source>
</evidence>
<dbReference type="InterPro" id="IPR011257">
    <property type="entry name" value="DNA_glycosylase"/>
</dbReference>
<evidence type="ECO:0000313" key="7">
    <source>
        <dbReference type="Proteomes" id="UP000016842"/>
    </source>
</evidence>
<dbReference type="PATRIC" id="fig|1337887.3.peg.1196"/>
<dbReference type="GO" id="GO:0032993">
    <property type="term" value="C:protein-DNA complex"/>
    <property type="evidence" value="ECO:0007669"/>
    <property type="project" value="TreeGrafter"/>
</dbReference>
<evidence type="ECO:0000256" key="3">
    <source>
        <dbReference type="ARBA" id="ARBA00022763"/>
    </source>
</evidence>
<dbReference type="CDD" id="cd00056">
    <property type="entry name" value="ENDO3c"/>
    <property type="match status" value="1"/>
</dbReference>
<keyword evidence="6" id="KW-0326">Glycosidase</keyword>
<name>U4VEX2_9HYPH</name>
<dbReference type="Proteomes" id="UP000016842">
    <property type="component" value="Unassembled WGS sequence"/>
</dbReference>
<dbReference type="EC" id="3.2.2.21" evidence="2"/>
<gene>
    <name evidence="6" type="ORF">Q644_14495</name>
</gene>
<dbReference type="GO" id="GO:0032131">
    <property type="term" value="F:alkylated DNA binding"/>
    <property type="evidence" value="ECO:0007669"/>
    <property type="project" value="TreeGrafter"/>
</dbReference>
<dbReference type="PANTHER" id="PTHR43003">
    <property type="entry name" value="DNA-3-METHYLADENINE GLYCOSYLASE"/>
    <property type="match status" value="1"/>
</dbReference>
<protein>
    <recommendedName>
        <fullName evidence="2">DNA-3-methyladenine glycosylase II</fullName>
        <ecNumber evidence="2">3.2.2.21</ecNumber>
    </recommendedName>
</protein>
<keyword evidence="6" id="KW-0378">Hydrolase</keyword>
<keyword evidence="4" id="KW-0234">DNA repair</keyword>
<dbReference type="GO" id="GO:0008725">
    <property type="term" value="F:DNA-3-methyladenine glycosylase activity"/>
    <property type="evidence" value="ECO:0007669"/>
    <property type="project" value="TreeGrafter"/>
</dbReference>
<dbReference type="GO" id="GO:0006285">
    <property type="term" value="P:base-excision repair, AP site formation"/>
    <property type="evidence" value="ECO:0007669"/>
    <property type="project" value="TreeGrafter"/>
</dbReference>
<feature type="domain" description="HhH-GPD" evidence="5">
    <location>
        <begin position="58"/>
        <end position="212"/>
    </location>
</feature>